<proteinExistence type="predicted"/>
<dbReference type="AlphaFoldDB" id="A0A0B7BDJ5"/>
<evidence type="ECO:0000313" key="1">
    <source>
        <dbReference type="EMBL" id="CEK90396.1"/>
    </source>
</evidence>
<feature type="non-terminal residue" evidence="1">
    <location>
        <position position="1"/>
    </location>
</feature>
<sequence>KRRSRVKVEHVNEPLAVQNREMLAGKSLPGQNFKIEKCRQKNRCPDKIH</sequence>
<organism evidence="1">
    <name type="scientific">Arion vulgaris</name>
    <dbReference type="NCBI Taxonomy" id="1028688"/>
    <lineage>
        <taxon>Eukaryota</taxon>
        <taxon>Metazoa</taxon>
        <taxon>Spiralia</taxon>
        <taxon>Lophotrochozoa</taxon>
        <taxon>Mollusca</taxon>
        <taxon>Gastropoda</taxon>
        <taxon>Heterobranchia</taxon>
        <taxon>Euthyneura</taxon>
        <taxon>Panpulmonata</taxon>
        <taxon>Eupulmonata</taxon>
        <taxon>Stylommatophora</taxon>
        <taxon>Helicina</taxon>
        <taxon>Arionoidea</taxon>
        <taxon>Arionidae</taxon>
        <taxon>Arion</taxon>
    </lineage>
</organism>
<accession>A0A0B7BDJ5</accession>
<reference evidence="1" key="1">
    <citation type="submission" date="2014-12" db="EMBL/GenBank/DDBJ databases">
        <title>Insight into the proteome of Arion vulgaris.</title>
        <authorList>
            <person name="Aradska J."/>
            <person name="Bulat T."/>
            <person name="Smidak R."/>
            <person name="Sarate P."/>
            <person name="Gangsoo J."/>
            <person name="Sialana F."/>
            <person name="Bilban M."/>
            <person name="Lubec G."/>
        </authorList>
    </citation>
    <scope>NUCLEOTIDE SEQUENCE</scope>
    <source>
        <tissue evidence="1">Skin</tissue>
    </source>
</reference>
<gene>
    <name evidence="1" type="primary">ORF176544</name>
</gene>
<protein>
    <submittedName>
        <fullName evidence="1">Uncharacterized protein</fullName>
    </submittedName>
</protein>
<dbReference type="EMBL" id="HACG01043531">
    <property type="protein sequence ID" value="CEK90396.1"/>
    <property type="molecule type" value="Transcribed_RNA"/>
</dbReference>
<name>A0A0B7BDJ5_9EUPU</name>